<feature type="domain" description="Tetrapyrrole methylase" evidence="6">
    <location>
        <begin position="6"/>
        <end position="223"/>
    </location>
</feature>
<evidence type="ECO:0000313" key="8">
    <source>
        <dbReference type="EMBL" id="AOZ45588.1"/>
    </source>
</evidence>
<dbReference type="Proteomes" id="UP000075221">
    <property type="component" value="Chromosome"/>
</dbReference>
<reference evidence="7 9" key="2">
    <citation type="submission" date="2016-02" db="EMBL/GenBank/DDBJ databases">
        <title>Complete Genome Sequence of Propionibacterium acidipropionici ATCC 55737.</title>
        <authorList>
            <person name="Luna Flores C.H."/>
            <person name="Nielsen L.K."/>
            <person name="Marcellin E."/>
        </authorList>
    </citation>
    <scope>NUCLEOTIDE SEQUENCE [LARGE SCALE GENOMIC DNA]</scope>
    <source>
        <strain evidence="7 9">ATCC 55737</strain>
    </source>
</reference>
<dbReference type="InterPro" id="IPR014777">
    <property type="entry name" value="4pyrrole_Mease_sub1"/>
</dbReference>
<dbReference type="NCBIfam" id="TIGR02434">
    <property type="entry name" value="CobF"/>
    <property type="match status" value="1"/>
</dbReference>
<organism evidence="7 9">
    <name type="scientific">Acidipropionibacterium acidipropionici</name>
    <dbReference type="NCBI Taxonomy" id="1748"/>
    <lineage>
        <taxon>Bacteria</taxon>
        <taxon>Bacillati</taxon>
        <taxon>Actinomycetota</taxon>
        <taxon>Actinomycetes</taxon>
        <taxon>Propionibacteriales</taxon>
        <taxon>Propionibacteriaceae</taxon>
        <taxon>Acidipropionibacterium</taxon>
    </lineage>
</organism>
<gene>
    <name evidence="8" type="ORF">A8L58_01405</name>
    <name evidence="7" type="ORF">AXH35_16465</name>
</gene>
<sequence length="252" mass="27917">MTSELKLIGIGAGNPEWVTVAAARAIGELDVLFVVIKEKDLDEFVEVRRQIVSEHRSTPLRTVELHDPPRPWRSTPDYPAAVRTWRAQRLQQWSDAVASELGEGQVGGFLVWGDPSLYESTLAIVKELVAVCSRDIRIQVIPGISSVLALAAAHQIPLNRQGRAVVIEPARLLASGMPEGTDDVVAMLDGHQTFAHIDPTGLDIYWGAYLGTGDEILISGDLESVREEILRVRAEAAHRKGWIFDTYLLRRR</sequence>
<dbReference type="AlphaFoldDB" id="A0AAC8YHP3"/>
<evidence type="ECO:0000256" key="5">
    <source>
        <dbReference type="ARBA" id="ARBA00022691"/>
    </source>
</evidence>
<proteinExistence type="predicted"/>
<dbReference type="EMBL" id="CP014352">
    <property type="protein sequence ID" value="AMS06802.1"/>
    <property type="molecule type" value="Genomic_DNA"/>
</dbReference>
<keyword evidence="4" id="KW-0808">Transferase</keyword>
<keyword evidence="2" id="KW-0169">Cobalamin biosynthesis</keyword>
<dbReference type="SUPFAM" id="SSF53790">
    <property type="entry name" value="Tetrapyrrole methylase"/>
    <property type="match status" value="1"/>
</dbReference>
<keyword evidence="5" id="KW-0949">S-adenosyl-L-methionine</keyword>
<keyword evidence="10" id="KW-1185">Reference proteome</keyword>
<dbReference type="RefSeq" id="WP_062820534.1">
    <property type="nucleotide sequence ID" value="NZ_CP014352.1"/>
</dbReference>
<dbReference type="InterPro" id="IPR000878">
    <property type="entry name" value="4pyrrol_Mease"/>
</dbReference>
<dbReference type="Gene3D" id="3.40.1010.10">
    <property type="entry name" value="Cobalt-precorrin-4 Transmethylase, Domain 1"/>
    <property type="match status" value="1"/>
</dbReference>
<dbReference type="Gene3D" id="3.30.950.10">
    <property type="entry name" value="Methyltransferase, Cobalt-precorrin-4 Transmethylase, Domain 2"/>
    <property type="match status" value="1"/>
</dbReference>
<dbReference type="GO" id="GO:0032259">
    <property type="term" value="P:methylation"/>
    <property type="evidence" value="ECO:0007669"/>
    <property type="project" value="UniProtKB-KW"/>
</dbReference>
<dbReference type="CDD" id="cd11643">
    <property type="entry name" value="Precorrin-6A-synthase"/>
    <property type="match status" value="1"/>
</dbReference>
<dbReference type="GO" id="GO:0009236">
    <property type="term" value="P:cobalamin biosynthetic process"/>
    <property type="evidence" value="ECO:0007669"/>
    <property type="project" value="UniProtKB-KW"/>
</dbReference>
<evidence type="ECO:0000256" key="2">
    <source>
        <dbReference type="ARBA" id="ARBA00022573"/>
    </source>
</evidence>
<dbReference type="PANTHER" id="PTHR43467:SF1">
    <property type="entry name" value="PRECORRIN-6A SYNTHASE [DEACETYLATING]"/>
    <property type="match status" value="1"/>
</dbReference>
<evidence type="ECO:0000313" key="9">
    <source>
        <dbReference type="Proteomes" id="UP000075221"/>
    </source>
</evidence>
<name>A0AAC8YHP3_9ACTN</name>
<evidence type="ECO:0000256" key="4">
    <source>
        <dbReference type="ARBA" id="ARBA00022679"/>
    </source>
</evidence>
<dbReference type="GO" id="GO:0043819">
    <property type="term" value="F:precorrin-6A synthase (deacetylating) activity"/>
    <property type="evidence" value="ECO:0007669"/>
    <property type="project" value="InterPro"/>
</dbReference>
<accession>A0AAC8YHP3</accession>
<dbReference type="EMBL" id="CP015970">
    <property type="protein sequence ID" value="AOZ45588.1"/>
    <property type="molecule type" value="Genomic_DNA"/>
</dbReference>
<dbReference type="Proteomes" id="UP000178666">
    <property type="component" value="Chromosome"/>
</dbReference>
<evidence type="ECO:0000256" key="3">
    <source>
        <dbReference type="ARBA" id="ARBA00022603"/>
    </source>
</evidence>
<evidence type="ECO:0000256" key="1">
    <source>
        <dbReference type="ARBA" id="ARBA00004953"/>
    </source>
</evidence>
<reference evidence="8 10" key="1">
    <citation type="journal article" date="2016" name="Plant Dis.">
        <title>Improved production of propionic acid using genome shuffling.</title>
        <authorList>
            <person name="Luna-Flores C.H."/>
            <person name="Palfreyman R.W."/>
            <person name="Kromer J.O."/>
            <person name="Nielsen L.K."/>
            <person name="Marcellin E."/>
        </authorList>
    </citation>
    <scope>NUCLEOTIDE SEQUENCE [LARGE SCALE GENOMIC DNA]</scope>
    <source>
        <strain evidence="8 10">F3E8</strain>
    </source>
</reference>
<evidence type="ECO:0000259" key="6">
    <source>
        <dbReference type="Pfam" id="PF00590"/>
    </source>
</evidence>
<dbReference type="PIRSF" id="PIRSF036525">
    <property type="entry name" value="CobF"/>
    <property type="match status" value="1"/>
</dbReference>
<comment type="pathway">
    <text evidence="1">Cofactor biosynthesis; adenosylcobalamin biosynthesis.</text>
</comment>
<dbReference type="InterPro" id="IPR012797">
    <property type="entry name" value="CobF"/>
</dbReference>
<dbReference type="Pfam" id="PF00590">
    <property type="entry name" value="TP_methylase"/>
    <property type="match status" value="1"/>
</dbReference>
<dbReference type="PANTHER" id="PTHR43467">
    <property type="entry name" value="COBALT-PRECORRIN-2 C(20)-METHYLTRANSFERASE"/>
    <property type="match status" value="1"/>
</dbReference>
<evidence type="ECO:0000313" key="10">
    <source>
        <dbReference type="Proteomes" id="UP000178666"/>
    </source>
</evidence>
<keyword evidence="3" id="KW-0489">Methyltransferase</keyword>
<dbReference type="InterPro" id="IPR035996">
    <property type="entry name" value="4pyrrol_Methylase_sf"/>
</dbReference>
<evidence type="ECO:0000313" key="7">
    <source>
        <dbReference type="EMBL" id="AMS06802.1"/>
    </source>
</evidence>
<protein>
    <submittedName>
        <fullName evidence="7">Precorrin 6A synthase</fullName>
    </submittedName>
    <submittedName>
        <fullName evidence="8">Precorrin-6A synthase (Deacetylating)</fullName>
    </submittedName>
</protein>
<dbReference type="InterPro" id="IPR014776">
    <property type="entry name" value="4pyrrole_Mease_sub2"/>
</dbReference>